<dbReference type="EMBL" id="RXIL01000011">
    <property type="protein sequence ID" value="RZN73388.1"/>
    <property type="molecule type" value="Genomic_DNA"/>
</dbReference>
<dbReference type="Proteomes" id="UP000320766">
    <property type="component" value="Unassembled WGS sequence"/>
</dbReference>
<evidence type="ECO:0000256" key="3">
    <source>
        <dbReference type="ARBA" id="ARBA00023274"/>
    </source>
</evidence>
<name>A0A520KYS9_9EURY</name>
<dbReference type="InterPro" id="IPR020924">
    <property type="entry name" value="Ribosomal_eS6_arc"/>
</dbReference>
<protein>
    <recommendedName>
        <fullName evidence="4">Small ribosomal subunit protein eS6</fullName>
    </recommendedName>
</protein>
<comment type="similarity">
    <text evidence="1 4">Belongs to the eukaryotic ribosomal protein eS6 family.</text>
</comment>
<dbReference type="PANTHER" id="PTHR11502">
    <property type="entry name" value="40S RIBOSOMAL PROTEIN S6"/>
    <property type="match status" value="1"/>
</dbReference>
<evidence type="ECO:0000313" key="5">
    <source>
        <dbReference type="EMBL" id="RZN73388.1"/>
    </source>
</evidence>
<keyword evidence="2 4" id="KW-0689">Ribosomal protein</keyword>
<evidence type="ECO:0000256" key="2">
    <source>
        <dbReference type="ARBA" id="ARBA00022980"/>
    </source>
</evidence>
<evidence type="ECO:0000256" key="1">
    <source>
        <dbReference type="ARBA" id="ARBA00009312"/>
    </source>
</evidence>
<comment type="caution">
    <text evidence="5">The sequence shown here is derived from an EMBL/GenBank/DDBJ whole genome shotgun (WGS) entry which is preliminary data.</text>
</comment>
<accession>A0A520KYS9</accession>
<dbReference type="GO" id="GO:0005840">
    <property type="term" value="C:ribosome"/>
    <property type="evidence" value="ECO:0007669"/>
    <property type="project" value="UniProtKB-KW"/>
</dbReference>
<proteinExistence type="inferred from homology"/>
<organism evidence="5 6">
    <name type="scientific">Candidatus Methanolliviera hydrocarbonicum</name>
    <dbReference type="NCBI Taxonomy" id="2491085"/>
    <lineage>
        <taxon>Archaea</taxon>
        <taxon>Methanobacteriati</taxon>
        <taxon>Methanobacteriota</taxon>
        <taxon>Candidatus Methanoliparia</taxon>
        <taxon>Candidatus Methanoliparales</taxon>
        <taxon>Candidatus Methanollivieraceae</taxon>
        <taxon>Candidatus Methanolliviera</taxon>
    </lineage>
</organism>
<evidence type="ECO:0000256" key="4">
    <source>
        <dbReference type="HAMAP-Rule" id="MF_00512"/>
    </source>
</evidence>
<dbReference type="GO" id="GO:0003735">
    <property type="term" value="F:structural constituent of ribosome"/>
    <property type="evidence" value="ECO:0007669"/>
    <property type="project" value="InterPro"/>
</dbReference>
<dbReference type="GO" id="GO:0006412">
    <property type="term" value="P:translation"/>
    <property type="evidence" value="ECO:0007669"/>
    <property type="project" value="UniProtKB-UniRule"/>
</dbReference>
<dbReference type="Pfam" id="PF01092">
    <property type="entry name" value="Ribosomal_S6e"/>
    <property type="match status" value="1"/>
</dbReference>
<dbReference type="AlphaFoldDB" id="A0A520KYS9"/>
<dbReference type="SMART" id="SM01405">
    <property type="entry name" value="Ribosomal_S6e"/>
    <property type="match status" value="1"/>
</dbReference>
<dbReference type="GO" id="GO:1990904">
    <property type="term" value="C:ribonucleoprotein complex"/>
    <property type="evidence" value="ECO:0007669"/>
    <property type="project" value="UniProtKB-KW"/>
</dbReference>
<reference evidence="5 6" key="1">
    <citation type="journal article" date="2019" name="Nat. Microbiol.">
        <title>Wide diversity of methane and short-chain alkane metabolisms in uncultured archaea.</title>
        <authorList>
            <person name="Borrel G."/>
            <person name="Adam P.S."/>
            <person name="McKay L.J."/>
            <person name="Chen L.X."/>
            <person name="Sierra-Garcia I.N."/>
            <person name="Sieber C.M."/>
            <person name="Letourneur Q."/>
            <person name="Ghozlane A."/>
            <person name="Andersen G.L."/>
            <person name="Li W.J."/>
            <person name="Hallam S.J."/>
            <person name="Muyzer G."/>
            <person name="de Oliveira V.M."/>
            <person name="Inskeep W.P."/>
            <person name="Banfield J.F."/>
            <person name="Gribaldo S."/>
        </authorList>
    </citation>
    <scope>NUCLEOTIDE SEQUENCE [LARGE SCALE GENOMIC DNA]</scope>
    <source>
        <strain evidence="5">NM1b</strain>
    </source>
</reference>
<keyword evidence="3 4" id="KW-0687">Ribonucleoprotein</keyword>
<gene>
    <name evidence="4" type="primary">rps6e</name>
    <name evidence="5" type="ORF">EF807_00705</name>
</gene>
<dbReference type="InterPro" id="IPR001377">
    <property type="entry name" value="Ribosomal_eS6"/>
</dbReference>
<evidence type="ECO:0000313" key="6">
    <source>
        <dbReference type="Proteomes" id="UP000320766"/>
    </source>
</evidence>
<dbReference type="NCBIfam" id="NF003294">
    <property type="entry name" value="PRK04290.1-3"/>
    <property type="match status" value="1"/>
</dbReference>
<dbReference type="HAMAP" id="MF_00512">
    <property type="entry name" value="Ribosomal_eS6"/>
    <property type="match status" value="1"/>
</dbReference>
<sequence>MAKVKLIVSDQKTGKSYQVEAVNKISGMNIGDELDGGSLGLGGYRLKITGGSNKDGTPMKSDLPGGKRKKILFRKGGQGFKPRHDGERRRKMVCGEQIISETSQVNTIISKYGEKSVEDLLGLTN</sequence>